<accession>A0A4R3UI96</accession>
<reference evidence="1 2" key="1">
    <citation type="submission" date="2019-03" db="EMBL/GenBank/DDBJ databases">
        <title>Genomic Encyclopedia of Type Strains, Phase IV (KMG-IV): sequencing the most valuable type-strain genomes for metagenomic binning, comparative biology and taxonomic classification.</title>
        <authorList>
            <person name="Goeker M."/>
        </authorList>
    </citation>
    <scope>NUCLEOTIDE SEQUENCE [LARGE SCALE GENOMIC DNA]</scope>
    <source>
        <strain evidence="1 2">DSM 654</strain>
    </source>
</reference>
<protein>
    <submittedName>
        <fullName evidence="1">Uncharacterized protein</fullName>
    </submittedName>
</protein>
<keyword evidence="2" id="KW-1185">Reference proteome</keyword>
<gene>
    <name evidence="1" type="ORF">EV671_103438</name>
</gene>
<sequence>MPFVTLSGRFRPGFHLGMAMCTGGEIPAMFRRSRPCLLHRPHPARAEG</sequence>
<dbReference type="EMBL" id="SMBU01000034">
    <property type="protein sequence ID" value="TCU89706.1"/>
    <property type="molecule type" value="Genomic_DNA"/>
</dbReference>
<proteinExistence type="predicted"/>
<comment type="caution">
    <text evidence="1">The sequence shown here is derived from an EMBL/GenBank/DDBJ whole genome shotgun (WGS) entry which is preliminary data.</text>
</comment>
<organism evidence="1 2">
    <name type="scientific">Roseateles saccharophilus</name>
    <name type="common">Pseudomonas saccharophila</name>
    <dbReference type="NCBI Taxonomy" id="304"/>
    <lineage>
        <taxon>Bacteria</taxon>
        <taxon>Pseudomonadati</taxon>
        <taxon>Pseudomonadota</taxon>
        <taxon>Betaproteobacteria</taxon>
        <taxon>Burkholderiales</taxon>
        <taxon>Sphaerotilaceae</taxon>
        <taxon>Roseateles</taxon>
    </lineage>
</organism>
<name>A0A4R3UI96_ROSSA</name>
<evidence type="ECO:0000313" key="1">
    <source>
        <dbReference type="EMBL" id="TCU89706.1"/>
    </source>
</evidence>
<dbReference type="AlphaFoldDB" id="A0A4R3UI96"/>
<evidence type="ECO:0000313" key="2">
    <source>
        <dbReference type="Proteomes" id="UP000295110"/>
    </source>
</evidence>
<dbReference type="Proteomes" id="UP000295110">
    <property type="component" value="Unassembled WGS sequence"/>
</dbReference>